<proteinExistence type="predicted"/>
<feature type="domain" description="Rhodanese" evidence="5">
    <location>
        <begin position="201"/>
        <end position="313"/>
    </location>
</feature>
<dbReference type="PROSITE" id="PS50206">
    <property type="entry name" value="RHODANESE_3"/>
    <property type="match status" value="2"/>
</dbReference>
<feature type="signal peptide" evidence="4">
    <location>
        <begin position="1"/>
        <end position="21"/>
    </location>
</feature>
<dbReference type="SMART" id="SM00450">
    <property type="entry name" value="RHOD"/>
    <property type="match status" value="2"/>
</dbReference>
<dbReference type="Pfam" id="PF00581">
    <property type="entry name" value="Rhodanese"/>
    <property type="match status" value="2"/>
</dbReference>
<dbReference type="AlphaFoldDB" id="A0A0E3JXU7"/>
<dbReference type="STRING" id="1548.CSCA_1287"/>
<evidence type="ECO:0000256" key="4">
    <source>
        <dbReference type="SAM" id="SignalP"/>
    </source>
</evidence>
<dbReference type="GO" id="GO:0004792">
    <property type="term" value="F:thiosulfate-cyanide sulfurtransferase activity"/>
    <property type="evidence" value="ECO:0007669"/>
    <property type="project" value="UniProtKB-EC"/>
</dbReference>
<feature type="domain" description="Rhodanese" evidence="5">
    <location>
        <begin position="57"/>
        <end position="172"/>
    </location>
</feature>
<dbReference type="InterPro" id="IPR001763">
    <property type="entry name" value="Rhodanese-like_dom"/>
</dbReference>
<reference evidence="6 7" key="1">
    <citation type="journal article" date="2015" name="J. Biotechnol.">
        <title>Complete genome sequence of a malodorant-producing acetogen, Clostridium scatologenes ATCC 25775(T).</title>
        <authorList>
            <person name="Zhu Z."/>
            <person name="Guo T."/>
            <person name="Zheng H."/>
            <person name="Song T."/>
            <person name="Ouyang P."/>
            <person name="Xie J."/>
        </authorList>
    </citation>
    <scope>NUCLEOTIDE SEQUENCE [LARGE SCALE GENOMIC DNA]</scope>
    <source>
        <strain evidence="6 7">ATCC 25775</strain>
    </source>
</reference>
<dbReference type="KEGG" id="csq:CSCA_1287"/>
<dbReference type="HOGENOM" id="CLU_031618_1_0_9"/>
<evidence type="ECO:0000256" key="2">
    <source>
        <dbReference type="ARBA" id="ARBA00022737"/>
    </source>
</evidence>
<feature type="chain" id="PRO_5039210097" description="thiosulfate sulfurtransferase" evidence="4">
    <location>
        <begin position="22"/>
        <end position="314"/>
    </location>
</feature>
<gene>
    <name evidence="6" type="ORF">CSCA_1287</name>
</gene>
<dbReference type="InterPro" id="IPR036873">
    <property type="entry name" value="Rhodanese-like_dom_sf"/>
</dbReference>
<dbReference type="PANTHER" id="PTHR43855">
    <property type="entry name" value="THIOSULFATE SULFURTRANSFERASE"/>
    <property type="match status" value="1"/>
</dbReference>
<keyword evidence="4" id="KW-0732">Signal</keyword>
<organism evidence="6 7">
    <name type="scientific">Clostridium scatologenes</name>
    <dbReference type="NCBI Taxonomy" id="1548"/>
    <lineage>
        <taxon>Bacteria</taxon>
        <taxon>Bacillati</taxon>
        <taxon>Bacillota</taxon>
        <taxon>Clostridia</taxon>
        <taxon>Eubacteriales</taxon>
        <taxon>Clostridiaceae</taxon>
        <taxon>Clostridium</taxon>
    </lineage>
</organism>
<protein>
    <recommendedName>
        <fullName evidence="1">thiosulfate sulfurtransferase</fullName>
        <ecNumber evidence="1">2.8.1.1</ecNumber>
    </recommendedName>
</protein>
<dbReference type="EMBL" id="CP009933">
    <property type="protein sequence ID" value="AKA68412.1"/>
    <property type="molecule type" value="Genomic_DNA"/>
</dbReference>
<comment type="catalytic activity">
    <reaction evidence="3">
        <text>thiosulfate + hydrogen cyanide = thiocyanate + sulfite + 2 H(+)</text>
        <dbReference type="Rhea" id="RHEA:16881"/>
        <dbReference type="ChEBI" id="CHEBI:15378"/>
        <dbReference type="ChEBI" id="CHEBI:17359"/>
        <dbReference type="ChEBI" id="CHEBI:18022"/>
        <dbReference type="ChEBI" id="CHEBI:18407"/>
        <dbReference type="ChEBI" id="CHEBI:33542"/>
        <dbReference type="EC" id="2.8.1.1"/>
    </reaction>
</comment>
<name>A0A0E3JXU7_CLOSL</name>
<dbReference type="EC" id="2.8.1.1" evidence="1"/>
<dbReference type="InterPro" id="IPR051126">
    <property type="entry name" value="Thiosulfate_sulfurtransferase"/>
</dbReference>
<evidence type="ECO:0000313" key="7">
    <source>
        <dbReference type="Proteomes" id="UP000033115"/>
    </source>
</evidence>
<keyword evidence="2" id="KW-0677">Repeat</keyword>
<evidence type="ECO:0000259" key="5">
    <source>
        <dbReference type="PROSITE" id="PS50206"/>
    </source>
</evidence>
<keyword evidence="7" id="KW-1185">Reference proteome</keyword>
<dbReference type="Proteomes" id="UP000033115">
    <property type="component" value="Chromosome"/>
</dbReference>
<evidence type="ECO:0000313" key="6">
    <source>
        <dbReference type="EMBL" id="AKA68412.1"/>
    </source>
</evidence>
<dbReference type="CDD" id="cd01448">
    <property type="entry name" value="TST_Repeat_1"/>
    <property type="match status" value="1"/>
</dbReference>
<evidence type="ECO:0000256" key="3">
    <source>
        <dbReference type="ARBA" id="ARBA00047549"/>
    </source>
</evidence>
<sequence>MKKILSLIVSTVIMCSFSLVGCSQKQTPAPQQSSKPAETTYVHNDLLVSADWVKDNLDKGIIILDARDKKSYDANHIANAINVTWQQFTDMQNKKPGDKGWGILLEPSKLADAIGKLGIDGTKTIVVYGAPPTGWAEDGRIAWTLKSAGIKDVKILNGGWKVWESKGYAKDTKVPAPKQAIFKISAMDESINATTDYINQNLGKIKIIDARDTSEYNGATKYGEARGGHLPKAINVTWTQLYNSDGTVKSQKDIETLLSSKGINKNDEIVTYCTKGIRSADMELLLKMAGYDKTKNYDASFYEWAGNETLTVEK</sequence>
<dbReference type="Gene3D" id="3.40.250.10">
    <property type="entry name" value="Rhodanese-like domain"/>
    <property type="match status" value="2"/>
</dbReference>
<evidence type="ECO:0000256" key="1">
    <source>
        <dbReference type="ARBA" id="ARBA00012245"/>
    </source>
</evidence>
<dbReference type="RefSeq" id="WP_029161250.1">
    <property type="nucleotide sequence ID" value="NZ_CP009933.1"/>
</dbReference>
<accession>A0A0E3JXU7</accession>
<dbReference type="SUPFAM" id="SSF52821">
    <property type="entry name" value="Rhodanese/Cell cycle control phosphatase"/>
    <property type="match status" value="2"/>
</dbReference>
<dbReference type="PANTHER" id="PTHR43855:SF1">
    <property type="entry name" value="THIOSULFATE SULFURTRANSFERASE"/>
    <property type="match status" value="1"/>
</dbReference>
<dbReference type="CDD" id="cd01449">
    <property type="entry name" value="TST_Repeat_2"/>
    <property type="match status" value="1"/>
</dbReference>
<dbReference type="PROSITE" id="PS51257">
    <property type="entry name" value="PROKAR_LIPOPROTEIN"/>
    <property type="match status" value="1"/>
</dbReference>